<dbReference type="PANTHER" id="PTHR46322:SF1">
    <property type="entry name" value="PUROMYCIN-SENSITIVE AMINOPEPTIDASE"/>
    <property type="match status" value="1"/>
</dbReference>
<dbReference type="PANTHER" id="PTHR46322">
    <property type="entry name" value="PUROMYCIN-SENSITIVE AMINOPEPTIDASE"/>
    <property type="match status" value="1"/>
</dbReference>
<comment type="caution">
    <text evidence="2">The sequence shown here is derived from an EMBL/GenBank/DDBJ whole genome shotgun (WGS) entry which is preliminary data.</text>
</comment>
<dbReference type="AlphaFoldDB" id="H1KRI4"/>
<evidence type="ECO:0000313" key="3">
    <source>
        <dbReference type="Proteomes" id="UP000004382"/>
    </source>
</evidence>
<feature type="non-terminal residue" evidence="2">
    <location>
        <position position="1"/>
    </location>
</feature>
<feature type="domain" description="Peptidase M1 alanyl aminopeptidase C-terminal" evidence="1">
    <location>
        <begin position="1"/>
        <end position="194"/>
    </location>
</feature>
<gene>
    <name evidence="2" type="ORF">MetexDRAFT_5247</name>
</gene>
<dbReference type="Gene3D" id="1.25.50.10">
    <property type="entry name" value="Peptidase M1, alanyl aminopeptidase, C-terminal domain"/>
    <property type="match status" value="1"/>
</dbReference>
<dbReference type="RefSeq" id="WP_003604964.1">
    <property type="nucleotide sequence ID" value="NZ_AGJK01000236.1"/>
</dbReference>
<accession>H1KRI4</accession>
<reference evidence="2 3" key="1">
    <citation type="submission" date="2011-09" db="EMBL/GenBank/DDBJ databases">
        <title>The draft genome of Methylobacterium extorquens DSM 13060.</title>
        <authorList>
            <consortium name="US DOE Joint Genome Institute (JGI-PGF)"/>
            <person name="Lucas S."/>
            <person name="Han J."/>
            <person name="Lapidus A."/>
            <person name="Cheng J.-F."/>
            <person name="Goodwin L."/>
            <person name="Pitluck S."/>
            <person name="Peters L."/>
            <person name="Land M.L."/>
            <person name="Hauser L."/>
            <person name="Koskimaki J."/>
            <person name="Halonen O."/>
            <person name="Pirttila A."/>
            <person name="Frank C."/>
            <person name="Woyke T.J."/>
        </authorList>
    </citation>
    <scope>NUCLEOTIDE SEQUENCE [LARGE SCALE GENOMIC DNA]</scope>
    <source>
        <strain evidence="2 3">DSM 13060</strain>
    </source>
</reference>
<evidence type="ECO:0000259" key="1">
    <source>
        <dbReference type="Pfam" id="PF17432"/>
    </source>
</evidence>
<keyword evidence="2" id="KW-0645">Protease</keyword>
<dbReference type="GO" id="GO:0004177">
    <property type="term" value="F:aminopeptidase activity"/>
    <property type="evidence" value="ECO:0007669"/>
    <property type="project" value="UniProtKB-KW"/>
</dbReference>
<organism evidence="2 3">
    <name type="scientific">Methylorubrum extorquens DSM 13060</name>
    <dbReference type="NCBI Taxonomy" id="882800"/>
    <lineage>
        <taxon>Bacteria</taxon>
        <taxon>Pseudomonadati</taxon>
        <taxon>Pseudomonadota</taxon>
        <taxon>Alphaproteobacteria</taxon>
        <taxon>Hyphomicrobiales</taxon>
        <taxon>Methylobacteriaceae</taxon>
        <taxon>Methylorubrum</taxon>
    </lineage>
</organism>
<dbReference type="PATRIC" id="fig|882800.3.peg.5120"/>
<evidence type="ECO:0000313" key="2">
    <source>
        <dbReference type="EMBL" id="EHP89874.1"/>
    </source>
</evidence>
<sequence length="195" mass="20681">RRALRNAALDLIAAADPEAGTALAQAQIAQATNMTDRLAGLAALALVPGEAREAALSAFAERYANEPLVLDKWFAIQAMIPEDGTVERIRRLQGHPAFANTNPNRVRSLVGSFSLANPTQFNRADGAGYALVAETVLALDGTNPQVAARLMTAFGPWRRLEPVRRAAAESALRRIAATPGLSRDVTDIGTRSLAG</sequence>
<dbReference type="InterPro" id="IPR037144">
    <property type="entry name" value="Peptidase_M1_pepN_C_sf"/>
</dbReference>
<keyword evidence="2" id="KW-0378">Hydrolase</keyword>
<name>H1KRI4_METEX</name>
<dbReference type="Proteomes" id="UP000004382">
    <property type="component" value="Unassembled WGS sequence"/>
</dbReference>
<dbReference type="EMBL" id="AGJK01000236">
    <property type="protein sequence ID" value="EHP89874.1"/>
    <property type="molecule type" value="Genomic_DNA"/>
</dbReference>
<dbReference type="GO" id="GO:0008270">
    <property type="term" value="F:zinc ion binding"/>
    <property type="evidence" value="ECO:0007669"/>
    <property type="project" value="InterPro"/>
</dbReference>
<dbReference type="Pfam" id="PF17432">
    <property type="entry name" value="DUF3458_C"/>
    <property type="match status" value="1"/>
</dbReference>
<dbReference type="InterPro" id="IPR012779">
    <property type="entry name" value="Peptidase_M1_pepN"/>
</dbReference>
<proteinExistence type="predicted"/>
<dbReference type="InterPro" id="IPR024601">
    <property type="entry name" value="Peptidase_M1_pepN_C"/>
</dbReference>
<protein>
    <submittedName>
        <fullName evidence="2">Aminopeptidase N</fullName>
    </submittedName>
</protein>
<keyword evidence="2" id="KW-0031">Aminopeptidase</keyword>